<protein>
    <submittedName>
        <fullName evidence="3">Aste57867_23893 protein</fullName>
    </submittedName>
</protein>
<feature type="region of interest" description="Disordered" evidence="1">
    <location>
        <begin position="573"/>
        <end position="597"/>
    </location>
</feature>
<dbReference type="Gene3D" id="1.25.10.10">
    <property type="entry name" value="Leucine-rich Repeat Variant"/>
    <property type="match status" value="1"/>
</dbReference>
<dbReference type="EMBL" id="CAADRA010007348">
    <property type="protein sequence ID" value="VFU00536.1"/>
    <property type="molecule type" value="Genomic_DNA"/>
</dbReference>
<organism evidence="3 4">
    <name type="scientific">Aphanomyces stellatus</name>
    <dbReference type="NCBI Taxonomy" id="120398"/>
    <lineage>
        <taxon>Eukaryota</taxon>
        <taxon>Sar</taxon>
        <taxon>Stramenopiles</taxon>
        <taxon>Oomycota</taxon>
        <taxon>Saprolegniomycetes</taxon>
        <taxon>Saprolegniales</taxon>
        <taxon>Verrucalvaceae</taxon>
        <taxon>Aphanomyces</taxon>
    </lineage>
</organism>
<gene>
    <name evidence="3" type="primary">Aste57867_23893</name>
    <name evidence="2" type="ORF">As57867_023820</name>
    <name evidence="3" type="ORF">ASTE57867_23893</name>
</gene>
<dbReference type="InterPro" id="IPR011989">
    <property type="entry name" value="ARM-like"/>
</dbReference>
<evidence type="ECO:0000256" key="1">
    <source>
        <dbReference type="SAM" id="MobiDB-lite"/>
    </source>
</evidence>
<dbReference type="AlphaFoldDB" id="A0A485LNY4"/>
<name>A0A485LNY4_9STRA</name>
<proteinExistence type="predicted"/>
<accession>A0A485LNY4</accession>
<evidence type="ECO:0000313" key="3">
    <source>
        <dbReference type="EMBL" id="VFU00536.1"/>
    </source>
</evidence>
<reference evidence="3 4" key="1">
    <citation type="submission" date="2019-03" db="EMBL/GenBank/DDBJ databases">
        <authorList>
            <person name="Gaulin E."/>
            <person name="Dumas B."/>
        </authorList>
    </citation>
    <scope>NUCLEOTIDE SEQUENCE [LARGE SCALE GENOMIC DNA]</scope>
    <source>
        <strain evidence="3">CBS 568.67</strain>
    </source>
</reference>
<dbReference type="Proteomes" id="UP000332933">
    <property type="component" value="Unassembled WGS sequence"/>
</dbReference>
<evidence type="ECO:0000313" key="2">
    <source>
        <dbReference type="EMBL" id="KAF0684106.1"/>
    </source>
</evidence>
<reference evidence="2" key="2">
    <citation type="submission" date="2019-06" db="EMBL/GenBank/DDBJ databases">
        <title>Genomics analysis of Aphanomyces spp. identifies a new class of oomycete effector associated with host adaptation.</title>
        <authorList>
            <person name="Gaulin E."/>
        </authorList>
    </citation>
    <scope>NUCLEOTIDE SEQUENCE</scope>
    <source>
        <strain evidence="2">CBS 578.67</strain>
    </source>
</reference>
<evidence type="ECO:0000313" key="4">
    <source>
        <dbReference type="Proteomes" id="UP000332933"/>
    </source>
</evidence>
<dbReference type="InterPro" id="IPR016024">
    <property type="entry name" value="ARM-type_fold"/>
</dbReference>
<dbReference type="SUPFAM" id="SSF48371">
    <property type="entry name" value="ARM repeat"/>
    <property type="match status" value="1"/>
</dbReference>
<dbReference type="OrthoDB" id="78467at2759"/>
<keyword evidence="4" id="KW-1185">Reference proteome</keyword>
<dbReference type="EMBL" id="VJMH01007322">
    <property type="protein sequence ID" value="KAF0684106.1"/>
    <property type="molecule type" value="Genomic_DNA"/>
</dbReference>
<sequence>MDLLLYVHVDDDHFVIPSATSDTIQDVLLRAEAAYASLFRSKPPRTIETLQNEAGCFLPASLLVGTILQNESHVFAAMHHASPGENTAAIIDDVDLPRLFATWEQWQRFMGHTLCALAASHVGMQHESSSLVSFHPVSHVASLCCSTNDNGTLFLGLFSLPSMAVLRLALQALHDLMHLDVAATAALFTQLLSAPPILAHPNHLASVLDLIVAFGRMSPNALESLSSQQLVPRLLVLASSNPSIASTIESIVALLHDPALGQFNRPSTLPPPPLAIQELLFCMHGKHPKSQDIATRQLLQLSTSAVTWHAALQGSESSPLELSLFGELLHLAHDWPLDDAFHTMLLGRILETMTNVLAFQPHQPLVHDPHAVDVLVAIAASSSLPSSVRTAATHVLAHALSLHTHLGYTNVAGFVALLRANDDAASHAVGAAALLAALDGNAKLHPARTHDMVVAEMCAAPVLSALVDALYCPETPTRVVVLSVLTRLLAEDDARRGVVDAGCIPAFVSLLVQPDMPIDGHRHAVKALAKIALSSAARRRAVLDAIEYVIVRDAVQDTVVRFYFDLIVAGSDDGDDDGTRRPASAVSDPTRAVTSRQ</sequence>